<keyword evidence="3" id="KW-0963">Cytoplasm</keyword>
<dbReference type="InterPro" id="IPR005662">
    <property type="entry name" value="GTPase_Era-like"/>
</dbReference>
<proteinExistence type="inferred from homology"/>
<keyword evidence="3 5" id="KW-0547">Nucleotide-binding</keyword>
<protein>
    <recommendedName>
        <fullName evidence="2 3">GTPase Era</fullName>
    </recommendedName>
</protein>
<dbReference type="InterPro" id="IPR005225">
    <property type="entry name" value="Small_GTP-bd"/>
</dbReference>
<reference evidence="9" key="1">
    <citation type="journal article" date="2022" name="Microorganisms">
        <title>Assembly and Comparison of Ca. Neoehrlichia mikurensis Genomes.</title>
        <authorList>
            <person name="Azagi T."/>
            <person name="Dirks R.P."/>
            <person name="Yebra-Pimentel E.S."/>
            <person name="Schaap P.J."/>
            <person name="Koehorst J.J."/>
            <person name="Esser H.J."/>
            <person name="Sprong H."/>
        </authorList>
    </citation>
    <scope>NUCLEOTIDE SEQUENCE</scope>
    <source>
        <strain evidence="10">18-2804</strain>
        <strain evidence="9">18-2837</strain>
    </source>
</reference>
<evidence type="ECO:0000256" key="6">
    <source>
        <dbReference type="RuleBase" id="RU003761"/>
    </source>
</evidence>
<feature type="binding site" evidence="3">
    <location>
        <begin position="64"/>
        <end position="68"/>
    </location>
    <ligand>
        <name>GTP</name>
        <dbReference type="ChEBI" id="CHEBI:37565"/>
    </ligand>
</feature>
<feature type="region of interest" description="G5" evidence="5">
    <location>
        <begin position="155"/>
        <end position="157"/>
    </location>
</feature>
<organism evidence="9 11">
    <name type="scientific">Neoehrlichia mikurensis</name>
    <dbReference type="NCBI Taxonomy" id="89586"/>
    <lineage>
        <taxon>Bacteria</taxon>
        <taxon>Pseudomonadati</taxon>
        <taxon>Pseudomonadota</taxon>
        <taxon>Alphaproteobacteria</taxon>
        <taxon>Rickettsiales</taxon>
        <taxon>Anaplasmataceae</taxon>
        <taxon>Candidatus Neoehrlichia</taxon>
    </lineage>
</organism>
<evidence type="ECO:0000256" key="5">
    <source>
        <dbReference type="PROSITE-ProRule" id="PRU01050"/>
    </source>
</evidence>
<feature type="domain" description="KH type-2" evidence="7">
    <location>
        <begin position="207"/>
        <end position="283"/>
    </location>
</feature>
<dbReference type="PANTHER" id="PTHR42698">
    <property type="entry name" value="GTPASE ERA"/>
    <property type="match status" value="1"/>
</dbReference>
<keyword evidence="3" id="KW-0472">Membrane</keyword>
<name>A0A9Q9F544_9RICK</name>
<gene>
    <name evidence="3 9" type="primary">era</name>
    <name evidence="10" type="ORF">LUA81_00185</name>
    <name evidence="9" type="ORF">LUA82_00180</name>
</gene>
<feature type="domain" description="Era-type G" evidence="8">
    <location>
        <begin position="9"/>
        <end position="179"/>
    </location>
</feature>
<comment type="subcellular location">
    <subcellularLocation>
        <location evidence="3">Cytoplasm</location>
    </subcellularLocation>
    <subcellularLocation>
        <location evidence="3">Cell membrane</location>
        <topology evidence="3">Peripheral membrane protein</topology>
    </subcellularLocation>
</comment>
<dbReference type="GO" id="GO:0003924">
    <property type="term" value="F:GTPase activity"/>
    <property type="evidence" value="ECO:0007669"/>
    <property type="project" value="UniProtKB-UniRule"/>
</dbReference>
<dbReference type="GO" id="GO:0000028">
    <property type="term" value="P:ribosomal small subunit assembly"/>
    <property type="evidence" value="ECO:0007669"/>
    <property type="project" value="TreeGrafter"/>
</dbReference>
<dbReference type="CDD" id="cd04163">
    <property type="entry name" value="Era"/>
    <property type="match status" value="1"/>
</dbReference>
<feature type="region of interest" description="G4" evidence="5">
    <location>
        <begin position="126"/>
        <end position="129"/>
    </location>
</feature>
<evidence type="ECO:0000313" key="10">
    <source>
        <dbReference type="EMBL" id="UTO56428.1"/>
    </source>
</evidence>
<dbReference type="AlphaFoldDB" id="A0A9Q9F544"/>
<feature type="binding site" evidence="3">
    <location>
        <begin position="17"/>
        <end position="24"/>
    </location>
    <ligand>
        <name>GTP</name>
        <dbReference type="ChEBI" id="CHEBI:37565"/>
    </ligand>
</feature>
<feature type="binding site" evidence="3">
    <location>
        <begin position="126"/>
        <end position="129"/>
    </location>
    <ligand>
        <name>GTP</name>
        <dbReference type="ChEBI" id="CHEBI:37565"/>
    </ligand>
</feature>
<dbReference type="RefSeq" id="WP_218193957.1">
    <property type="nucleotide sequence ID" value="NZ_CP054597.1"/>
</dbReference>
<evidence type="ECO:0000256" key="1">
    <source>
        <dbReference type="ARBA" id="ARBA00007921"/>
    </source>
</evidence>
<dbReference type="PANTHER" id="PTHR42698:SF1">
    <property type="entry name" value="GTPASE ERA, MITOCHONDRIAL"/>
    <property type="match status" value="1"/>
</dbReference>
<evidence type="ECO:0000313" key="11">
    <source>
        <dbReference type="Proteomes" id="UP001059822"/>
    </source>
</evidence>
<dbReference type="InterPro" id="IPR004044">
    <property type="entry name" value="KH_dom_type_2"/>
</dbReference>
<dbReference type="GO" id="GO:0005737">
    <property type="term" value="C:cytoplasm"/>
    <property type="evidence" value="ECO:0007669"/>
    <property type="project" value="UniProtKB-SubCell"/>
</dbReference>
<keyword evidence="3 4" id="KW-0694">RNA-binding</keyword>
<evidence type="ECO:0000259" key="8">
    <source>
        <dbReference type="PROSITE" id="PS51713"/>
    </source>
</evidence>
<dbReference type="InterPro" id="IPR030388">
    <property type="entry name" value="G_ERA_dom"/>
</dbReference>
<evidence type="ECO:0000256" key="2">
    <source>
        <dbReference type="ARBA" id="ARBA00020484"/>
    </source>
</evidence>
<dbReference type="Proteomes" id="UP001059822">
    <property type="component" value="Chromosome"/>
</dbReference>
<evidence type="ECO:0000313" key="12">
    <source>
        <dbReference type="Proteomes" id="UP001059985"/>
    </source>
</evidence>
<keyword evidence="3 5" id="KW-0342">GTP-binding</keyword>
<evidence type="ECO:0000256" key="4">
    <source>
        <dbReference type="PROSITE-ProRule" id="PRU00118"/>
    </source>
</evidence>
<comment type="subunit">
    <text evidence="3">Monomer.</text>
</comment>
<accession>A0A9Q9F544</accession>
<keyword evidence="3" id="KW-1003">Cell membrane</keyword>
<dbReference type="GO" id="GO:0005886">
    <property type="term" value="C:plasma membrane"/>
    <property type="evidence" value="ECO:0007669"/>
    <property type="project" value="UniProtKB-SubCell"/>
</dbReference>
<dbReference type="CDD" id="cd22534">
    <property type="entry name" value="KH-II_Era"/>
    <property type="match status" value="1"/>
</dbReference>
<dbReference type="NCBIfam" id="TIGR00436">
    <property type="entry name" value="era"/>
    <property type="match status" value="1"/>
</dbReference>
<dbReference type="NCBIfam" id="TIGR00231">
    <property type="entry name" value="small_GTP"/>
    <property type="match status" value="1"/>
</dbReference>
<dbReference type="GO" id="GO:0043024">
    <property type="term" value="F:ribosomal small subunit binding"/>
    <property type="evidence" value="ECO:0007669"/>
    <property type="project" value="TreeGrafter"/>
</dbReference>
<comment type="similarity">
    <text evidence="1 3 5 6">Belongs to the TRAFAC class TrmE-Era-EngA-EngB-Septin-like GTPase superfamily. Era GTPase family.</text>
</comment>
<dbReference type="EMBL" id="CP089285">
    <property type="protein sequence ID" value="UTO56428.1"/>
    <property type="molecule type" value="Genomic_DNA"/>
</dbReference>
<evidence type="ECO:0000313" key="9">
    <source>
        <dbReference type="EMBL" id="UTO55506.1"/>
    </source>
</evidence>
<dbReference type="Pfam" id="PF01926">
    <property type="entry name" value="MMR_HSR1"/>
    <property type="match status" value="1"/>
</dbReference>
<keyword evidence="12" id="KW-1185">Reference proteome</keyword>
<dbReference type="GO" id="GO:0005525">
    <property type="term" value="F:GTP binding"/>
    <property type="evidence" value="ECO:0007669"/>
    <property type="project" value="UniProtKB-UniRule"/>
</dbReference>
<keyword evidence="3" id="KW-0699">rRNA-binding</keyword>
<feature type="region of interest" description="G2" evidence="5">
    <location>
        <begin position="43"/>
        <end position="47"/>
    </location>
</feature>
<dbReference type="NCBIfam" id="NF000908">
    <property type="entry name" value="PRK00089.1"/>
    <property type="match status" value="1"/>
</dbReference>
<dbReference type="PROSITE" id="PS51713">
    <property type="entry name" value="G_ERA"/>
    <property type="match status" value="1"/>
</dbReference>
<evidence type="ECO:0000256" key="3">
    <source>
        <dbReference type="HAMAP-Rule" id="MF_00367"/>
    </source>
</evidence>
<dbReference type="HAMAP" id="MF_00367">
    <property type="entry name" value="GTPase_Era"/>
    <property type="match status" value="1"/>
</dbReference>
<feature type="region of interest" description="G3" evidence="5">
    <location>
        <begin position="64"/>
        <end position="67"/>
    </location>
</feature>
<dbReference type="InterPro" id="IPR006073">
    <property type="entry name" value="GTP-bd"/>
</dbReference>
<dbReference type="Pfam" id="PF07650">
    <property type="entry name" value="KH_2"/>
    <property type="match status" value="1"/>
</dbReference>
<dbReference type="GO" id="GO:0070181">
    <property type="term" value="F:small ribosomal subunit rRNA binding"/>
    <property type="evidence" value="ECO:0007669"/>
    <property type="project" value="UniProtKB-UniRule"/>
</dbReference>
<sequence>MYNKVNNQKCSMIAVVGTTNAGKSTLINILVGQKVSIVTPKVQTTRVRMNAIYTNQDVQLIFTDTPGIFSAKTKLEKFLVKHAWMSMKGIDLVMLVIDPKKYLDIHIVKIINKIKNSKIKAVLVVNKLDLISQRDLDVILEYISRLHNFENIFAISALKNLGINVLMKYLSETSAYGPWLYSGDQITDASMKFFTAEITREKLFMILCQELPYNLSVVTEQIEERKKSLIIKQVIYVIKENHKTIVIGKNANIIKNVSLQSKNELEELFQIKIHLFLFVKIRKFWQDHLEECIGQ</sequence>
<dbReference type="PROSITE" id="PS50823">
    <property type="entry name" value="KH_TYPE_2"/>
    <property type="match status" value="1"/>
</dbReference>
<feature type="region of interest" description="G1" evidence="5">
    <location>
        <begin position="17"/>
        <end position="24"/>
    </location>
</feature>
<comment type="function">
    <text evidence="3">An essential GTPase that binds both GDP and GTP, with rapid nucleotide exchange. Plays a role in 16S rRNA processing and 30S ribosomal subunit biogenesis and possibly also in cell cycle regulation and energy metabolism.</text>
</comment>
<keyword evidence="3" id="KW-0690">Ribosome biogenesis</keyword>
<evidence type="ECO:0000259" key="7">
    <source>
        <dbReference type="PROSITE" id="PS50823"/>
    </source>
</evidence>
<dbReference type="Proteomes" id="UP001059985">
    <property type="component" value="Chromosome"/>
</dbReference>
<dbReference type="EMBL" id="CP089286">
    <property type="protein sequence ID" value="UTO55506.1"/>
    <property type="molecule type" value="Genomic_DNA"/>
</dbReference>